<dbReference type="SUPFAM" id="SSF48498">
    <property type="entry name" value="Tetracyclin repressor-like, C-terminal domain"/>
    <property type="match status" value="1"/>
</dbReference>
<dbReference type="EMBL" id="EU147298">
    <property type="protein sequence ID" value="ABX71096.1"/>
    <property type="molecule type" value="Genomic_DNA"/>
</dbReference>
<dbReference type="InterPro" id="IPR023772">
    <property type="entry name" value="DNA-bd_HTH_TetR-type_CS"/>
</dbReference>
<dbReference type="InterPro" id="IPR001647">
    <property type="entry name" value="HTH_TetR"/>
</dbReference>
<evidence type="ECO:0000256" key="1">
    <source>
        <dbReference type="ARBA" id="ARBA00023015"/>
    </source>
</evidence>
<dbReference type="PANTHER" id="PTHR30055:SF234">
    <property type="entry name" value="HTH-TYPE TRANSCRIPTIONAL REGULATOR BETI"/>
    <property type="match status" value="1"/>
</dbReference>
<dbReference type="InterPro" id="IPR050109">
    <property type="entry name" value="HTH-type_TetR-like_transc_reg"/>
</dbReference>
<dbReference type="SUPFAM" id="SSF46689">
    <property type="entry name" value="Homeodomain-like"/>
    <property type="match status" value="1"/>
</dbReference>
<dbReference type="NCBIfam" id="NF041196">
    <property type="entry name" value="ScbR_bind_reg"/>
    <property type="match status" value="1"/>
</dbReference>
<dbReference type="GO" id="GO:0000976">
    <property type="term" value="F:transcription cis-regulatory region binding"/>
    <property type="evidence" value="ECO:0007669"/>
    <property type="project" value="TreeGrafter"/>
</dbReference>
<keyword evidence="3" id="KW-0804">Transcription</keyword>
<evidence type="ECO:0000256" key="3">
    <source>
        <dbReference type="ARBA" id="ARBA00023163"/>
    </source>
</evidence>
<dbReference type="InterPro" id="IPR036271">
    <property type="entry name" value="Tet_transcr_reg_TetR-rel_C_sf"/>
</dbReference>
<evidence type="ECO:0000313" key="6">
    <source>
        <dbReference type="EMBL" id="ABX71096.1"/>
    </source>
</evidence>
<dbReference type="PROSITE" id="PS50977">
    <property type="entry name" value="HTH_TETR_2"/>
    <property type="match status" value="1"/>
</dbReference>
<proteinExistence type="predicted"/>
<keyword evidence="2 4" id="KW-0238">DNA-binding</keyword>
<evidence type="ECO:0000256" key="2">
    <source>
        <dbReference type="ARBA" id="ARBA00023125"/>
    </source>
</evidence>
<dbReference type="Gene3D" id="1.10.357.10">
    <property type="entry name" value="Tetracycline Repressor, domain 2"/>
    <property type="match status" value="1"/>
</dbReference>
<gene>
    <name evidence="6" type="primary">lct13</name>
</gene>
<dbReference type="Pfam" id="PF00440">
    <property type="entry name" value="TetR_N"/>
    <property type="match status" value="1"/>
</dbReference>
<dbReference type="SMR" id="B0LIZ6"/>
<dbReference type="AlphaFoldDB" id="B0LIZ6"/>
<evidence type="ECO:0000259" key="5">
    <source>
        <dbReference type="PROSITE" id="PS50977"/>
    </source>
</evidence>
<dbReference type="GO" id="GO:0003700">
    <property type="term" value="F:DNA-binding transcription factor activity"/>
    <property type="evidence" value="ECO:0007669"/>
    <property type="project" value="TreeGrafter"/>
</dbReference>
<reference evidence="6" key="1">
    <citation type="submission" date="2007-09" db="EMBL/GenBank/DDBJ databases">
        <authorList>
            <person name="Zhang X.J."/>
            <person name="Alemany L.B."/>
            <person name="Fiedler H.-P."/>
            <person name="Goodfellow M."/>
            <person name="Parry R.J."/>
        </authorList>
    </citation>
    <scope>NUCLEOTIDE SEQUENCE</scope>
    <source>
        <strain evidence="6">MJ773-88K4</strain>
    </source>
</reference>
<keyword evidence="1" id="KW-0805">Transcription regulation</keyword>
<feature type="DNA-binding region" description="H-T-H motif" evidence="4">
    <location>
        <begin position="31"/>
        <end position="50"/>
    </location>
</feature>
<dbReference type="PROSITE" id="PS01081">
    <property type="entry name" value="HTH_TETR_1"/>
    <property type="match status" value="1"/>
</dbReference>
<name>B0LIZ6_STRRH</name>
<dbReference type="PRINTS" id="PR00455">
    <property type="entry name" value="HTHTETR"/>
</dbReference>
<dbReference type="InterPro" id="IPR047923">
    <property type="entry name" value="ArpA-like"/>
</dbReference>
<accession>B0LIZ6</accession>
<reference evidence="6" key="2">
    <citation type="journal article" date="2008" name="Antimicrob. Agents Chemother.">
        <title>Biosynthetic investigations of lactonamycin and lactonamycin z: cloning of the biosynthetic gene clusters and discovery of an unusual starter unit.</title>
        <authorList>
            <person name="Zhang X."/>
            <person name="Alemany L.B."/>
            <person name="Fiedler H.P."/>
            <person name="Goodfellow M."/>
            <person name="Parry R.J."/>
        </authorList>
    </citation>
    <scope>NUCLEOTIDE SEQUENCE</scope>
    <source>
        <strain evidence="6">MJ773-88K4</strain>
    </source>
</reference>
<evidence type="ECO:0000256" key="4">
    <source>
        <dbReference type="PROSITE-ProRule" id="PRU00335"/>
    </source>
</evidence>
<organism evidence="6">
    <name type="scientific">Streptomyces rishiriensis</name>
    <dbReference type="NCBI Taxonomy" id="68264"/>
    <lineage>
        <taxon>Bacteria</taxon>
        <taxon>Bacillati</taxon>
        <taxon>Actinomycetota</taxon>
        <taxon>Actinomycetes</taxon>
        <taxon>Kitasatosporales</taxon>
        <taxon>Streptomycetaceae</taxon>
        <taxon>Streptomyces</taxon>
    </lineage>
</organism>
<dbReference type="InterPro" id="IPR009057">
    <property type="entry name" value="Homeodomain-like_sf"/>
</dbReference>
<feature type="domain" description="HTH tetR-type" evidence="5">
    <location>
        <begin position="8"/>
        <end position="68"/>
    </location>
</feature>
<sequence>MAQQERAVRTRRAVLEAAAAVFAERGYAAATIVEIHSRAKVTKGALYFHFDSKAALAQGVLEAQISTEYRLPRELKLQEWVDAGMTLAARLPREPMLLAGVRLSADLQGRSIFGSAWPAWTELTTCFLAEAKARGEVLPHVVPERTAEVFLGAWIGVQFVSQAVSAWADLELRMSELFDHVLPAIAAPAVLVRLNTSPDRGSRVLAEAAAAAEAGAGPGAGV</sequence>
<dbReference type="PANTHER" id="PTHR30055">
    <property type="entry name" value="HTH-TYPE TRANSCRIPTIONAL REGULATOR RUTR"/>
    <property type="match status" value="1"/>
</dbReference>
<protein>
    <submittedName>
        <fullName evidence="6">Lct13</fullName>
    </submittedName>
</protein>